<reference evidence="1" key="1">
    <citation type="submission" date="2017-08" db="EMBL/GenBank/DDBJ databases">
        <authorList>
            <person name="de Groot N.N."/>
        </authorList>
    </citation>
    <scope>NUCLEOTIDE SEQUENCE [LARGE SCALE GENOMIC DNA]</scope>
    <source>
        <strain evidence="1">PX439</strain>
    </source>
</reference>
<feature type="non-terminal residue" evidence="1">
    <location>
        <position position="1"/>
    </location>
</feature>
<dbReference type="GO" id="GO:0005634">
    <property type="term" value="C:nucleus"/>
    <property type="evidence" value="ECO:0007669"/>
    <property type="project" value="UniProtKB-SubCell"/>
</dbReference>
<proteinExistence type="predicted"/>
<dbReference type="HOGENOM" id="CLU_944061_0_0_1"/>
<dbReference type="OrthoDB" id="10053467at2759"/>
<accession>A0A260YU13</accession>
<gene>
    <name evidence="1" type="ORF">FL82_19646</name>
</gene>
<dbReference type="STRING" id="31234.E3N1P2"/>
<protein>
    <submittedName>
        <fullName evidence="1">Uncharacterized protein</fullName>
    </submittedName>
</protein>
<keyword evidence="2" id="KW-1185">Reference proteome</keyword>
<dbReference type="OMA" id="IHITFTG"/>
<dbReference type="EMBL" id="NMWX01000712">
    <property type="protein sequence ID" value="OZF76888.1"/>
    <property type="molecule type" value="Genomic_DNA"/>
</dbReference>
<dbReference type="PANTHER" id="PTHR23195">
    <property type="entry name" value="YEATS DOMAIN"/>
    <property type="match status" value="1"/>
</dbReference>
<organism evidence="1 2">
    <name type="scientific">Caenorhabditis remanei</name>
    <name type="common">Caenorhabditis vulgaris</name>
    <dbReference type="NCBI Taxonomy" id="31234"/>
    <lineage>
        <taxon>Eukaryota</taxon>
        <taxon>Metazoa</taxon>
        <taxon>Ecdysozoa</taxon>
        <taxon>Nematoda</taxon>
        <taxon>Chromadorea</taxon>
        <taxon>Rhabditida</taxon>
        <taxon>Rhabditina</taxon>
        <taxon>Rhabditomorpha</taxon>
        <taxon>Rhabditoidea</taxon>
        <taxon>Rhabditidae</taxon>
        <taxon>Peloderinae</taxon>
        <taxon>Caenorhabditis</taxon>
    </lineage>
</organism>
<name>A0A260YU13_CAERE</name>
<dbReference type="InterPro" id="IPR055129">
    <property type="entry name" value="YEATS_dom"/>
</dbReference>
<evidence type="ECO:0000313" key="1">
    <source>
        <dbReference type="EMBL" id="OZF76888.1"/>
    </source>
</evidence>
<dbReference type="InterPro" id="IPR038704">
    <property type="entry name" value="YEAST_sf"/>
</dbReference>
<dbReference type="Gene3D" id="2.60.40.1970">
    <property type="entry name" value="YEATS domain"/>
    <property type="match status" value="1"/>
</dbReference>
<sequence length="277" mass="32352">MHIVEVIVGHSSTRLPPGRPDGHTHKWTLFVKPANREYEDFLDTKLIQKVKFKIHETFEQPERLVKKPPFKITESGFASFGAVVTIYLNLPNEKPRSIPYELTLFTGDHDVQNEVQKLAIRSEDVPQAYLEQIRRYSKSKKRKASMISSSNDEKSPQDNHRKSQKMTPSEDEKMEKKVKKRDMEFDEQYEKKKDKKEKKEKEVKEPKEKVKTPDELTKKLNECEDPYVIYKASEFLLSLPTTTLSSTTFNLSYDLTKCDTEALLEIGRILKLKKTKK</sequence>
<dbReference type="CTD" id="9826860"/>
<evidence type="ECO:0000313" key="2">
    <source>
        <dbReference type="Proteomes" id="UP000216624"/>
    </source>
</evidence>
<dbReference type="Pfam" id="PF03366">
    <property type="entry name" value="YEATS"/>
    <property type="match status" value="1"/>
</dbReference>
<comment type="caution">
    <text evidence="1">The sequence shown here is derived from an EMBL/GenBank/DDBJ whole genome shotgun (WGS) entry which is preliminary data.</text>
</comment>
<dbReference type="KEGG" id="crq:GCK72_001494"/>
<dbReference type="eggNOG" id="KOG3149">
    <property type="taxonomic scope" value="Eukaryota"/>
</dbReference>
<dbReference type="PROSITE" id="PS51037">
    <property type="entry name" value="YEATS"/>
    <property type="match status" value="1"/>
</dbReference>
<dbReference type="GO" id="GO:0006355">
    <property type="term" value="P:regulation of DNA-templated transcription"/>
    <property type="evidence" value="ECO:0007669"/>
    <property type="project" value="InterPro"/>
</dbReference>
<dbReference type="InterPro" id="IPR005033">
    <property type="entry name" value="YEATS"/>
</dbReference>
<dbReference type="Proteomes" id="UP000216624">
    <property type="component" value="Unassembled WGS sequence"/>
</dbReference>